<dbReference type="EC" id="2.4.1.182" evidence="2 10"/>
<evidence type="ECO:0000256" key="8">
    <source>
        <dbReference type="ARBA" id="ARBA00023098"/>
    </source>
</evidence>
<comment type="caution">
    <text evidence="11">The sequence shown here is derived from an EMBL/GenBank/DDBJ whole genome shotgun (WGS) entry which is preliminary data.</text>
</comment>
<dbReference type="PANTHER" id="PTHR30372:SF4">
    <property type="entry name" value="LIPID-A-DISACCHARIDE SYNTHASE, MITOCHONDRIAL-RELATED"/>
    <property type="match status" value="1"/>
</dbReference>
<evidence type="ECO:0000256" key="7">
    <source>
        <dbReference type="ARBA" id="ARBA00022679"/>
    </source>
</evidence>
<dbReference type="SUPFAM" id="SSF53756">
    <property type="entry name" value="UDP-Glycosyltransferase/glycogen phosphorylase"/>
    <property type="match status" value="1"/>
</dbReference>
<evidence type="ECO:0000256" key="10">
    <source>
        <dbReference type="HAMAP-Rule" id="MF_00392"/>
    </source>
</evidence>
<accession>A0A831ZJP1</accession>
<dbReference type="Pfam" id="PF02684">
    <property type="entry name" value="LpxB"/>
    <property type="match status" value="1"/>
</dbReference>
<dbReference type="PANTHER" id="PTHR30372">
    <property type="entry name" value="LIPID-A-DISACCHARIDE SYNTHASE"/>
    <property type="match status" value="1"/>
</dbReference>
<dbReference type="GO" id="GO:0008915">
    <property type="term" value="F:lipid-A-disaccharide synthase activity"/>
    <property type="evidence" value="ECO:0007669"/>
    <property type="project" value="UniProtKB-UniRule"/>
</dbReference>
<keyword evidence="7 10" id="KW-0808">Transferase</keyword>
<dbReference type="UniPathway" id="UPA00973"/>
<comment type="catalytic activity">
    <reaction evidence="9 10">
        <text>a lipid X + a UDP-2-N,3-O-bis[(3R)-3-hydroxyacyl]-alpha-D-glucosamine = a lipid A disaccharide + UDP + H(+)</text>
        <dbReference type="Rhea" id="RHEA:67828"/>
        <dbReference type="ChEBI" id="CHEBI:15378"/>
        <dbReference type="ChEBI" id="CHEBI:58223"/>
        <dbReference type="ChEBI" id="CHEBI:137748"/>
        <dbReference type="ChEBI" id="CHEBI:176338"/>
        <dbReference type="ChEBI" id="CHEBI:176343"/>
        <dbReference type="EC" id="2.4.1.182"/>
    </reaction>
</comment>
<evidence type="ECO:0000313" key="11">
    <source>
        <dbReference type="EMBL" id="HFK96856.1"/>
    </source>
</evidence>
<dbReference type="GO" id="GO:0005543">
    <property type="term" value="F:phospholipid binding"/>
    <property type="evidence" value="ECO:0007669"/>
    <property type="project" value="TreeGrafter"/>
</dbReference>
<dbReference type="EMBL" id="DSTK01000016">
    <property type="protein sequence ID" value="HFK96856.1"/>
    <property type="molecule type" value="Genomic_DNA"/>
</dbReference>
<organism evidence="11">
    <name type="scientific">Desulfacinum infernum</name>
    <dbReference type="NCBI Taxonomy" id="35837"/>
    <lineage>
        <taxon>Bacteria</taxon>
        <taxon>Pseudomonadati</taxon>
        <taxon>Thermodesulfobacteriota</taxon>
        <taxon>Syntrophobacteria</taxon>
        <taxon>Syntrophobacterales</taxon>
        <taxon>Syntrophobacteraceae</taxon>
        <taxon>Desulfacinum</taxon>
    </lineage>
</organism>
<sequence>MKPLRLFVSAGEASGDLHGARLVEEILRRHPTAQVDAMGGARLRAAGANILVDYRDLALIGVVQIAPKARTIYRAWRRLRAHLEAHKPDLVVLIDFPDFNFLLGRAARALGLKVFYYISPQVWAWRSGRVRSLKRFTDAMAVILPFEEAFYRQRGMTVRFVGHPLVDEVRAVEDRAVCRRLLSLGAEPVVCLLPGSRQGEVRTFLPILLHAAARIQQACPSVEMLLALAPGLDPQEIAPLIRAASVPLRCLRGDTYRAIRAADAAVAVSGTVTLESALLGTPLVVVYKVSPVEYHLGRRLIRVPHIALPNVILGRRVCPELIQHEARPERIAQKVLDLIRNPERAAEQRRWFERLGRMLGEPGAAGRAATMALDLC</sequence>
<comment type="function">
    <text evidence="1 10">Condensation of UDP-2,3-diacylglucosamine and 2,3-diacylglucosamine-1-phosphate to form lipid A disaccharide, a precursor of lipid A, a phosphorylated glycolipid that anchors the lipopolysaccharide to the outer membrane of the cell.</text>
</comment>
<comment type="similarity">
    <text evidence="10">Belongs to the LpxB family.</text>
</comment>
<keyword evidence="4 10" id="KW-0444">Lipid biosynthesis</keyword>
<evidence type="ECO:0000256" key="6">
    <source>
        <dbReference type="ARBA" id="ARBA00022676"/>
    </source>
</evidence>
<reference evidence="11" key="1">
    <citation type="journal article" date="2020" name="mSystems">
        <title>Genome- and Community-Level Interaction Insights into Carbon Utilization and Element Cycling Functions of Hydrothermarchaeota in Hydrothermal Sediment.</title>
        <authorList>
            <person name="Zhou Z."/>
            <person name="Liu Y."/>
            <person name="Xu W."/>
            <person name="Pan J."/>
            <person name="Luo Z.H."/>
            <person name="Li M."/>
        </authorList>
    </citation>
    <scope>NUCLEOTIDE SEQUENCE [LARGE SCALE GENOMIC DNA]</scope>
    <source>
        <strain evidence="11">SpSt-456</strain>
    </source>
</reference>
<evidence type="ECO:0000256" key="3">
    <source>
        <dbReference type="ARBA" id="ARBA00020902"/>
    </source>
</evidence>
<gene>
    <name evidence="10" type="primary">lpxB</name>
    <name evidence="11" type="ORF">ENS06_05970</name>
</gene>
<dbReference type="AlphaFoldDB" id="A0A831ZJP1"/>
<dbReference type="HAMAP" id="MF_00392">
    <property type="entry name" value="LpxB"/>
    <property type="match status" value="1"/>
</dbReference>
<dbReference type="GO" id="GO:0016020">
    <property type="term" value="C:membrane"/>
    <property type="evidence" value="ECO:0007669"/>
    <property type="project" value="GOC"/>
</dbReference>
<dbReference type="InterPro" id="IPR003835">
    <property type="entry name" value="Glyco_trans_19"/>
</dbReference>
<keyword evidence="6 10" id="KW-0328">Glycosyltransferase</keyword>
<evidence type="ECO:0000256" key="1">
    <source>
        <dbReference type="ARBA" id="ARBA00002056"/>
    </source>
</evidence>
<dbReference type="GO" id="GO:0009245">
    <property type="term" value="P:lipid A biosynthetic process"/>
    <property type="evidence" value="ECO:0007669"/>
    <property type="project" value="UniProtKB-UniRule"/>
</dbReference>
<keyword evidence="5 10" id="KW-0441">Lipid A biosynthesis</keyword>
<evidence type="ECO:0000256" key="4">
    <source>
        <dbReference type="ARBA" id="ARBA00022516"/>
    </source>
</evidence>
<proteinExistence type="inferred from homology"/>
<keyword evidence="8 10" id="KW-0443">Lipid metabolism</keyword>
<evidence type="ECO:0000256" key="5">
    <source>
        <dbReference type="ARBA" id="ARBA00022556"/>
    </source>
</evidence>
<protein>
    <recommendedName>
        <fullName evidence="3 10">Lipid-A-disaccharide synthase</fullName>
        <ecNumber evidence="2 10">2.4.1.182</ecNumber>
    </recommendedName>
</protein>
<dbReference type="NCBIfam" id="TIGR00215">
    <property type="entry name" value="lpxB"/>
    <property type="match status" value="1"/>
</dbReference>
<comment type="pathway">
    <text evidence="10">Bacterial outer membrane biogenesis; LPS lipid A biosynthesis.</text>
</comment>
<evidence type="ECO:0000256" key="9">
    <source>
        <dbReference type="ARBA" id="ARBA00048975"/>
    </source>
</evidence>
<evidence type="ECO:0000256" key="2">
    <source>
        <dbReference type="ARBA" id="ARBA00012687"/>
    </source>
</evidence>
<name>A0A831ZJP1_9BACT</name>